<dbReference type="InterPro" id="IPR001374">
    <property type="entry name" value="R3H_dom"/>
</dbReference>
<dbReference type="PROSITE" id="PS51061">
    <property type="entry name" value="R3H"/>
    <property type="match status" value="1"/>
</dbReference>
<dbReference type="GO" id="GO:0005634">
    <property type="term" value="C:nucleus"/>
    <property type="evidence" value="ECO:0007669"/>
    <property type="project" value="TreeGrafter"/>
</dbReference>
<dbReference type="EMBL" id="JAPUFD010000025">
    <property type="protein sequence ID" value="MDI1493254.1"/>
    <property type="molecule type" value="Genomic_DNA"/>
</dbReference>
<dbReference type="Proteomes" id="UP001161017">
    <property type="component" value="Unassembled WGS sequence"/>
</dbReference>
<feature type="domain" description="R3H" evidence="2">
    <location>
        <begin position="75"/>
        <end position="138"/>
    </location>
</feature>
<dbReference type="AlphaFoldDB" id="A0AA43QX35"/>
<dbReference type="GO" id="GO:0000122">
    <property type="term" value="P:negative regulation of transcription by RNA polymerase II"/>
    <property type="evidence" value="ECO:0007669"/>
    <property type="project" value="TreeGrafter"/>
</dbReference>
<dbReference type="Gene3D" id="3.30.1370.50">
    <property type="entry name" value="R3H-like domain"/>
    <property type="match status" value="1"/>
</dbReference>
<name>A0AA43QX35_9LECA</name>
<dbReference type="GO" id="GO:0000981">
    <property type="term" value="F:DNA-binding transcription factor activity, RNA polymerase II-specific"/>
    <property type="evidence" value="ECO:0007669"/>
    <property type="project" value="TreeGrafter"/>
</dbReference>
<dbReference type="InterPro" id="IPR034078">
    <property type="entry name" value="NFX1_fam"/>
</dbReference>
<dbReference type="SMART" id="SM00393">
    <property type="entry name" value="R3H"/>
    <property type="match status" value="1"/>
</dbReference>
<evidence type="ECO:0000256" key="1">
    <source>
        <dbReference type="SAM" id="MobiDB-lite"/>
    </source>
</evidence>
<dbReference type="PANTHER" id="PTHR12360:SF12">
    <property type="entry name" value="TRANSCRIPTIONAL REPRESSOR NF-X1"/>
    <property type="match status" value="1"/>
</dbReference>
<gene>
    <name evidence="3" type="primary">FAP1</name>
    <name evidence="3" type="ORF">OHK93_005042</name>
</gene>
<protein>
    <submittedName>
        <fullName evidence="3">FKBP12-associated protein</fullName>
    </submittedName>
</protein>
<comment type="caution">
    <text evidence="3">The sequence shown here is derived from an EMBL/GenBank/DDBJ whole genome shotgun (WGS) entry which is preliminary data.</text>
</comment>
<accession>A0AA43QX35</accession>
<reference evidence="3" key="1">
    <citation type="journal article" date="2023" name="Genome Biol. Evol.">
        <title>First Whole Genome Sequence and Flow Cytometry Genome Size Data for the Lichen-Forming Fungus Ramalina farinacea (Ascomycota).</title>
        <authorList>
            <person name="Llewellyn T."/>
            <person name="Mian S."/>
            <person name="Hill R."/>
            <person name="Leitch I.J."/>
            <person name="Gaya E."/>
        </authorList>
    </citation>
    <scope>NUCLEOTIDE SEQUENCE</scope>
    <source>
        <strain evidence="3">LIQ254RAFAR</strain>
    </source>
</reference>
<dbReference type="FunFam" id="3.30.1370.50:FF:000006">
    <property type="entry name" value="NF-X1 finger transcription factor"/>
    <property type="match status" value="1"/>
</dbReference>
<feature type="region of interest" description="Disordered" evidence="1">
    <location>
        <begin position="345"/>
        <end position="378"/>
    </location>
</feature>
<dbReference type="PANTHER" id="PTHR12360">
    <property type="entry name" value="NUCLEAR TRANSCRIPTION FACTOR, X-BOX BINDING 1 NFX1"/>
    <property type="match status" value="1"/>
</dbReference>
<proteinExistence type="predicted"/>
<dbReference type="GO" id="GO:0000977">
    <property type="term" value="F:RNA polymerase II transcription regulatory region sequence-specific DNA binding"/>
    <property type="evidence" value="ECO:0007669"/>
    <property type="project" value="TreeGrafter"/>
</dbReference>
<evidence type="ECO:0000259" key="2">
    <source>
        <dbReference type="PROSITE" id="PS51061"/>
    </source>
</evidence>
<organism evidence="3 4">
    <name type="scientific">Ramalina farinacea</name>
    <dbReference type="NCBI Taxonomy" id="258253"/>
    <lineage>
        <taxon>Eukaryota</taxon>
        <taxon>Fungi</taxon>
        <taxon>Dikarya</taxon>
        <taxon>Ascomycota</taxon>
        <taxon>Pezizomycotina</taxon>
        <taxon>Lecanoromycetes</taxon>
        <taxon>OSLEUM clade</taxon>
        <taxon>Lecanoromycetidae</taxon>
        <taxon>Lecanorales</taxon>
        <taxon>Lecanorineae</taxon>
        <taxon>Ramalinaceae</taxon>
        <taxon>Ramalina</taxon>
    </lineage>
</organism>
<dbReference type="InterPro" id="IPR036867">
    <property type="entry name" value="R3H_dom_sf"/>
</dbReference>
<keyword evidence="4" id="KW-1185">Reference proteome</keyword>
<sequence>MLITCECQNIKQEIKCNASKNSEGNSKKSLGCDEECGRLARNQRLAQALNIDPDSHKDDHLPYSNETLKMYRESSKWAQIQEREFRVFAADEDEKRLRFKPMPSSQRAFLHSLATDFGFDSESMDPEPHRHVCIFKTPRFLLPPMKTLGECVRIRNTEAEAAAVAVQEPVRRLVANNEPYNGFLLSSPRFGLTLDELHHEYSSSFTSTPGLAYDIAFLPQEEIVIKARPAATSTIISSASIEASLKSIKSSISTATSSKKIAAIVQLCSLDASLNIIRREADEAASNDGWSRVAAKGAMPRTLRPYAGVGQKSQYTVLALNSKKKKEETKKVLADVVDDWEDEMKRQEDLATNGNELMEEEFPANAENDDTAIEQQAE</sequence>
<dbReference type="SUPFAM" id="SSF82708">
    <property type="entry name" value="R3H domain"/>
    <property type="match status" value="1"/>
</dbReference>
<evidence type="ECO:0000313" key="4">
    <source>
        <dbReference type="Proteomes" id="UP001161017"/>
    </source>
</evidence>
<feature type="compositionally biased region" description="Acidic residues" evidence="1">
    <location>
        <begin position="357"/>
        <end position="378"/>
    </location>
</feature>
<evidence type="ECO:0000313" key="3">
    <source>
        <dbReference type="EMBL" id="MDI1493254.1"/>
    </source>
</evidence>
<dbReference type="Pfam" id="PF01424">
    <property type="entry name" value="R3H"/>
    <property type="match status" value="1"/>
</dbReference>